<dbReference type="RefSeq" id="WP_196270901.1">
    <property type="nucleotide sequence ID" value="NZ_JADQDO010000002.1"/>
</dbReference>
<dbReference type="SMART" id="SM00530">
    <property type="entry name" value="HTH_XRE"/>
    <property type="match status" value="1"/>
</dbReference>
<evidence type="ECO:0000259" key="6">
    <source>
        <dbReference type="PROSITE" id="PS50943"/>
    </source>
</evidence>
<organism evidence="7 8">
    <name type="scientific">Microvirga alba</name>
    <dbReference type="NCBI Taxonomy" id="2791025"/>
    <lineage>
        <taxon>Bacteria</taxon>
        <taxon>Pseudomonadati</taxon>
        <taxon>Pseudomonadota</taxon>
        <taxon>Alphaproteobacteria</taxon>
        <taxon>Hyphomicrobiales</taxon>
        <taxon>Methylobacteriaceae</taxon>
        <taxon>Microvirga</taxon>
    </lineage>
</organism>
<dbReference type="GO" id="GO:0003677">
    <property type="term" value="F:DNA binding"/>
    <property type="evidence" value="ECO:0007669"/>
    <property type="project" value="UniProtKB-KW"/>
</dbReference>
<name>A0A931BSC9_9HYPH</name>
<dbReference type="InterPro" id="IPR050807">
    <property type="entry name" value="TransReg_Diox_bact_type"/>
</dbReference>
<evidence type="ECO:0000256" key="3">
    <source>
        <dbReference type="ARBA" id="ARBA00023125"/>
    </source>
</evidence>
<dbReference type="AlphaFoldDB" id="A0A931BSC9"/>
<dbReference type="Pfam" id="PF01381">
    <property type="entry name" value="HTH_3"/>
    <property type="match status" value="1"/>
</dbReference>
<dbReference type="SUPFAM" id="SSF47413">
    <property type="entry name" value="lambda repressor-like DNA-binding domains"/>
    <property type="match status" value="1"/>
</dbReference>
<proteinExistence type="inferred from homology"/>
<keyword evidence="3" id="KW-0238">DNA-binding</keyword>
<dbReference type="InterPro" id="IPR010359">
    <property type="entry name" value="IrrE_HExxH"/>
</dbReference>
<dbReference type="EMBL" id="JADQDO010000002">
    <property type="protein sequence ID" value="MBF9232915.1"/>
    <property type="molecule type" value="Genomic_DNA"/>
</dbReference>
<dbReference type="PROSITE" id="PS50943">
    <property type="entry name" value="HTH_CROC1"/>
    <property type="match status" value="1"/>
</dbReference>
<comment type="caution">
    <text evidence="7">The sequence shown here is derived from an EMBL/GenBank/DDBJ whole genome shotgun (WGS) entry which is preliminary data.</text>
</comment>
<gene>
    <name evidence="7" type="ORF">I2H38_05925</name>
</gene>
<protein>
    <submittedName>
        <fullName evidence="7">DUF2083 domain-containing protein</fullName>
    </submittedName>
</protein>
<feature type="compositionally biased region" description="Basic and acidic residues" evidence="5">
    <location>
        <begin position="132"/>
        <end position="146"/>
    </location>
</feature>
<dbReference type="GO" id="GO:0005829">
    <property type="term" value="C:cytosol"/>
    <property type="evidence" value="ECO:0007669"/>
    <property type="project" value="TreeGrafter"/>
</dbReference>
<dbReference type="InterPro" id="IPR018653">
    <property type="entry name" value="ScfR_C"/>
</dbReference>
<dbReference type="InterPro" id="IPR010982">
    <property type="entry name" value="Lambda_DNA-bd_dom_sf"/>
</dbReference>
<evidence type="ECO:0000313" key="8">
    <source>
        <dbReference type="Proteomes" id="UP000599312"/>
    </source>
</evidence>
<evidence type="ECO:0000256" key="4">
    <source>
        <dbReference type="ARBA" id="ARBA00023163"/>
    </source>
</evidence>
<dbReference type="Pfam" id="PF09856">
    <property type="entry name" value="ScfRs"/>
    <property type="match status" value="1"/>
</dbReference>
<feature type="region of interest" description="Disordered" evidence="5">
    <location>
        <begin position="127"/>
        <end position="146"/>
    </location>
</feature>
<dbReference type="InterPro" id="IPR001387">
    <property type="entry name" value="Cro/C1-type_HTH"/>
</dbReference>
<dbReference type="PANTHER" id="PTHR46797">
    <property type="entry name" value="HTH-TYPE TRANSCRIPTIONAL REGULATOR"/>
    <property type="match status" value="1"/>
</dbReference>
<dbReference type="PANTHER" id="PTHR46797:SF23">
    <property type="entry name" value="HTH-TYPE TRANSCRIPTIONAL REGULATOR SUTR"/>
    <property type="match status" value="1"/>
</dbReference>
<dbReference type="InterPro" id="IPR026281">
    <property type="entry name" value="HTH_RamB"/>
</dbReference>
<dbReference type="CDD" id="cd00093">
    <property type="entry name" value="HTH_XRE"/>
    <property type="match status" value="1"/>
</dbReference>
<keyword evidence="2" id="KW-0805">Transcription regulation</keyword>
<keyword evidence="8" id="KW-1185">Reference proteome</keyword>
<accession>A0A931BSC9</accession>
<reference evidence="7" key="1">
    <citation type="submission" date="2020-11" db="EMBL/GenBank/DDBJ databases">
        <authorList>
            <person name="Kim M.K."/>
        </authorList>
    </citation>
    <scope>NUCLEOTIDE SEQUENCE</scope>
    <source>
        <strain evidence="7">BT350</strain>
    </source>
</reference>
<evidence type="ECO:0000256" key="2">
    <source>
        <dbReference type="ARBA" id="ARBA00023015"/>
    </source>
</evidence>
<evidence type="ECO:0000256" key="1">
    <source>
        <dbReference type="ARBA" id="ARBA00007227"/>
    </source>
</evidence>
<dbReference type="GO" id="GO:0003700">
    <property type="term" value="F:DNA-binding transcription factor activity"/>
    <property type="evidence" value="ECO:0007669"/>
    <property type="project" value="TreeGrafter"/>
</dbReference>
<evidence type="ECO:0000313" key="7">
    <source>
        <dbReference type="EMBL" id="MBF9232915.1"/>
    </source>
</evidence>
<feature type="domain" description="HTH cro/C1-type" evidence="6">
    <location>
        <begin position="13"/>
        <end position="67"/>
    </location>
</feature>
<sequence length="477" mass="53782">MDESRKLFVGPRLKRLRRERNLSQARMAEELGLSPSYLNLMERNQRPITAQVLIRLAHAYSLDPREFATDDHERSISELDEVFADPLFRSAPVSRLELRETVESAPTLVDAVNRLYRAYLSMRGATDARMPSVRDRDRAEDAPQDNPVDRVRDLIQEAKNHFPELDEAAETLASDLQLSGHEPFFAIAERLHAKHGIRVRIMPIDVMSDTLRRYDHHRRQLLISEMVEPSGRTFQAAYQLAFTEMRDVMDALAARLEPVDGPARRLLRVSFGNYFAGALMMPYGKFHAAAEALGYDVEVLGARFGASFEQVAHRLTTLARPGARGIPFFLLRVDSAGNVSKRFSSGRFPFSQFGGTCPLWNVHATFKTPGQVVTQIIELPDTSRWFSVARSVRRAFNPWGTPDPQLVVGLGCELKYAHRLVYARGLDLSSPEPTLIGINCRLCERVGCPQRAAPPLMHALVVDEMKRGVSPFEFDAT</sequence>
<dbReference type="Gene3D" id="1.10.260.40">
    <property type="entry name" value="lambda repressor-like DNA-binding domains"/>
    <property type="match status" value="1"/>
</dbReference>
<evidence type="ECO:0000256" key="5">
    <source>
        <dbReference type="SAM" id="MobiDB-lite"/>
    </source>
</evidence>
<dbReference type="Pfam" id="PF06114">
    <property type="entry name" value="Peptidase_M78"/>
    <property type="match status" value="1"/>
</dbReference>
<keyword evidence="4" id="KW-0804">Transcription</keyword>
<dbReference type="PIRSF" id="PIRSF019251">
    <property type="entry name" value="Rv0465c"/>
    <property type="match status" value="1"/>
</dbReference>
<dbReference type="Proteomes" id="UP000599312">
    <property type="component" value="Unassembled WGS sequence"/>
</dbReference>
<comment type="similarity">
    <text evidence="1">Belongs to the short-chain fatty acyl-CoA assimilation regulator (ScfR) family.</text>
</comment>